<evidence type="ECO:0000256" key="3">
    <source>
        <dbReference type="ARBA" id="ARBA00022833"/>
    </source>
</evidence>
<dbReference type="InterPro" id="IPR013083">
    <property type="entry name" value="Znf_RING/FYVE/PHD"/>
</dbReference>
<keyword evidence="8" id="KW-1185">Reference proteome</keyword>
<dbReference type="PROSITE" id="PS50089">
    <property type="entry name" value="ZF_RING_2"/>
    <property type="match status" value="1"/>
</dbReference>
<organism evidence="8">
    <name type="scientific">Selaginella moellendorffii</name>
    <name type="common">Spikemoss</name>
    <dbReference type="NCBI Taxonomy" id="88036"/>
    <lineage>
        <taxon>Eukaryota</taxon>
        <taxon>Viridiplantae</taxon>
        <taxon>Streptophyta</taxon>
        <taxon>Embryophyta</taxon>
        <taxon>Tracheophyta</taxon>
        <taxon>Lycopodiopsida</taxon>
        <taxon>Selaginellales</taxon>
        <taxon>Selaginellaceae</taxon>
        <taxon>Selaginella</taxon>
    </lineage>
</organism>
<evidence type="ECO:0000256" key="4">
    <source>
        <dbReference type="PROSITE-ProRule" id="PRU00175"/>
    </source>
</evidence>
<name>D8TBA7_SELML</name>
<keyword evidence="1" id="KW-0479">Metal-binding</keyword>
<evidence type="ECO:0000313" key="8">
    <source>
        <dbReference type="Proteomes" id="UP000001514"/>
    </source>
</evidence>
<proteinExistence type="predicted"/>
<feature type="compositionally biased region" description="Low complexity" evidence="5">
    <location>
        <begin position="121"/>
        <end position="132"/>
    </location>
</feature>
<dbReference type="InterPro" id="IPR017907">
    <property type="entry name" value="Znf_RING_CS"/>
</dbReference>
<gene>
    <name evidence="7" type="ORF">SELMODRAFT_448935</name>
</gene>
<dbReference type="Gramene" id="EFJ06054">
    <property type="protein sequence ID" value="EFJ06054"/>
    <property type="gene ID" value="SELMODRAFT_448935"/>
</dbReference>
<evidence type="ECO:0000256" key="5">
    <source>
        <dbReference type="SAM" id="MobiDB-lite"/>
    </source>
</evidence>
<dbReference type="PANTHER" id="PTHR46293">
    <property type="entry name" value="E3 UBIQUITIN PROTEIN LIGASE DRIP1"/>
    <property type="match status" value="1"/>
</dbReference>
<dbReference type="PANTHER" id="PTHR46293:SF1">
    <property type="entry name" value="OS03G0632800 PROTEIN"/>
    <property type="match status" value="1"/>
</dbReference>
<dbReference type="Gene3D" id="3.10.20.90">
    <property type="entry name" value="Phosphatidylinositol 3-kinase Catalytic Subunit, Chain A, domain 1"/>
    <property type="match status" value="1"/>
</dbReference>
<dbReference type="Pfam" id="PF13923">
    <property type="entry name" value="zf-C3HC4_2"/>
    <property type="match status" value="1"/>
</dbReference>
<dbReference type="Gene3D" id="3.30.40.10">
    <property type="entry name" value="Zinc/RING finger domain, C3HC4 (zinc finger)"/>
    <property type="match status" value="1"/>
</dbReference>
<evidence type="ECO:0000313" key="7">
    <source>
        <dbReference type="EMBL" id="EFJ06054.1"/>
    </source>
</evidence>
<reference evidence="7 8" key="1">
    <citation type="journal article" date="2011" name="Science">
        <title>The Selaginella genome identifies genetic changes associated with the evolution of vascular plants.</title>
        <authorList>
            <person name="Banks J.A."/>
            <person name="Nishiyama T."/>
            <person name="Hasebe M."/>
            <person name="Bowman J.L."/>
            <person name="Gribskov M."/>
            <person name="dePamphilis C."/>
            <person name="Albert V.A."/>
            <person name="Aono N."/>
            <person name="Aoyama T."/>
            <person name="Ambrose B.A."/>
            <person name="Ashton N.W."/>
            <person name="Axtell M.J."/>
            <person name="Barker E."/>
            <person name="Barker M.S."/>
            <person name="Bennetzen J.L."/>
            <person name="Bonawitz N.D."/>
            <person name="Chapple C."/>
            <person name="Cheng C."/>
            <person name="Correa L.G."/>
            <person name="Dacre M."/>
            <person name="DeBarry J."/>
            <person name="Dreyer I."/>
            <person name="Elias M."/>
            <person name="Engstrom E.M."/>
            <person name="Estelle M."/>
            <person name="Feng L."/>
            <person name="Finet C."/>
            <person name="Floyd S.K."/>
            <person name="Frommer W.B."/>
            <person name="Fujita T."/>
            <person name="Gramzow L."/>
            <person name="Gutensohn M."/>
            <person name="Harholt J."/>
            <person name="Hattori M."/>
            <person name="Heyl A."/>
            <person name="Hirai T."/>
            <person name="Hiwatashi Y."/>
            <person name="Ishikawa M."/>
            <person name="Iwata M."/>
            <person name="Karol K.G."/>
            <person name="Koehler B."/>
            <person name="Kolukisaoglu U."/>
            <person name="Kubo M."/>
            <person name="Kurata T."/>
            <person name="Lalonde S."/>
            <person name="Li K."/>
            <person name="Li Y."/>
            <person name="Litt A."/>
            <person name="Lyons E."/>
            <person name="Manning G."/>
            <person name="Maruyama T."/>
            <person name="Michael T.P."/>
            <person name="Mikami K."/>
            <person name="Miyazaki S."/>
            <person name="Morinaga S."/>
            <person name="Murata T."/>
            <person name="Mueller-Roeber B."/>
            <person name="Nelson D.R."/>
            <person name="Obara M."/>
            <person name="Oguri Y."/>
            <person name="Olmstead R.G."/>
            <person name="Onodera N."/>
            <person name="Petersen B.L."/>
            <person name="Pils B."/>
            <person name="Prigge M."/>
            <person name="Rensing S.A."/>
            <person name="Riano-Pachon D.M."/>
            <person name="Roberts A.W."/>
            <person name="Sato Y."/>
            <person name="Scheller H.V."/>
            <person name="Schulz B."/>
            <person name="Schulz C."/>
            <person name="Shakirov E.V."/>
            <person name="Shibagaki N."/>
            <person name="Shinohara N."/>
            <person name="Shippen D.E."/>
            <person name="Soerensen I."/>
            <person name="Sotooka R."/>
            <person name="Sugimoto N."/>
            <person name="Sugita M."/>
            <person name="Sumikawa N."/>
            <person name="Tanurdzic M."/>
            <person name="Theissen G."/>
            <person name="Ulvskov P."/>
            <person name="Wakazuki S."/>
            <person name="Weng J.K."/>
            <person name="Willats W.W."/>
            <person name="Wipf D."/>
            <person name="Wolf P.G."/>
            <person name="Yang L."/>
            <person name="Zimmer A.D."/>
            <person name="Zhu Q."/>
            <person name="Mitros T."/>
            <person name="Hellsten U."/>
            <person name="Loque D."/>
            <person name="Otillar R."/>
            <person name="Salamov A."/>
            <person name="Schmutz J."/>
            <person name="Shapiro H."/>
            <person name="Lindquist E."/>
            <person name="Lucas S."/>
            <person name="Rokhsar D."/>
            <person name="Grigoriev I.V."/>
        </authorList>
    </citation>
    <scope>NUCLEOTIDE SEQUENCE [LARGE SCALE GENOMIC DNA]</scope>
</reference>
<dbReference type="InterPro" id="IPR001841">
    <property type="entry name" value="Znf_RING"/>
</dbReference>
<dbReference type="STRING" id="88036.D8TBA7"/>
<dbReference type="AlphaFoldDB" id="D8TBA7"/>
<dbReference type="HOGENOM" id="CLU_492116_0_0_1"/>
<protein>
    <recommendedName>
        <fullName evidence="6">RING-type domain-containing protein</fullName>
    </recommendedName>
</protein>
<dbReference type="KEGG" id="smo:SELMODRAFT_448935"/>
<dbReference type="GO" id="GO:0008270">
    <property type="term" value="F:zinc ion binding"/>
    <property type="evidence" value="ECO:0007669"/>
    <property type="project" value="UniProtKB-KW"/>
</dbReference>
<dbReference type="FunCoup" id="D8TBA7">
    <property type="interactions" value="389"/>
</dbReference>
<dbReference type="EMBL" id="GL377708">
    <property type="protein sequence ID" value="EFJ06054.1"/>
    <property type="molecule type" value="Genomic_DNA"/>
</dbReference>
<feature type="domain" description="RING-type" evidence="6">
    <location>
        <begin position="26"/>
        <end position="67"/>
    </location>
</feature>
<dbReference type="InParanoid" id="D8TBA7"/>
<dbReference type="GO" id="GO:0004842">
    <property type="term" value="F:ubiquitin-protein transferase activity"/>
    <property type="evidence" value="ECO:0007669"/>
    <property type="project" value="InterPro"/>
</dbReference>
<dbReference type="OMA" id="NNWEDIR"/>
<dbReference type="CDD" id="cd16525">
    <property type="entry name" value="RING-HC_PCGF"/>
    <property type="match status" value="1"/>
</dbReference>
<dbReference type="eggNOG" id="KOG2660">
    <property type="taxonomic scope" value="Eukaryota"/>
</dbReference>
<feature type="compositionally biased region" description="Polar residues" evidence="5">
    <location>
        <begin position="196"/>
        <end position="211"/>
    </location>
</feature>
<feature type="region of interest" description="Disordered" evidence="5">
    <location>
        <begin position="229"/>
        <end position="271"/>
    </location>
</feature>
<dbReference type="Proteomes" id="UP000001514">
    <property type="component" value="Unassembled WGS sequence"/>
</dbReference>
<evidence type="ECO:0000256" key="1">
    <source>
        <dbReference type="ARBA" id="ARBA00022723"/>
    </source>
</evidence>
<dbReference type="PROSITE" id="PS00518">
    <property type="entry name" value="ZF_RING_1"/>
    <property type="match status" value="1"/>
</dbReference>
<keyword evidence="3" id="KW-0862">Zinc</keyword>
<sequence length="554" mass="60881">MPYSSKEPCETMARVSKAPIVACLTCPLCGNLFREATTISECLHTFCKDCIHDRFSDEETNSCPMCNVDLGTVPLEKLRADPQLDDVQAKIFNLNPKKRPAAHIAASPPSHTPARRKERSLSSLGVTSVPSSSRRRSRRKAWVTESSESYEEEEDDDDNSSDAADESPEDTMYCSETLDSDTKSPMRSGSKRQRATRGNSVGNTEAKQSGGSFLSPLACLAELAHADEKGRASSGLMKEARGREASSLRATKNVRRSSQAKAAANGGGGFKCQTLPSPSTQSNGLWFTLTTTNQGEEGLPQIKSPYLRIKDGKVPVSFVKKYLVRKLDLKSESEVEITCKGQPVVSSLPLESVRKIWLTKDQLSSTSEDRASALGKDFLMVLSYGRNRRAAAFIGGWSKSPIAGVSHDHENWKLFLAQNGSEPLLSARGLTVGMSDEFVYMLEIGGEIGMLHLMTDPASVVVLDRQQGGGDWIWKTVSTLPQEMEPGIIGTMECWTHGKDTFVALSVKFDSETFMWEWAEKGRRFELEKMVVLKPNLNVPSLELKVTCASRCLD</sequence>
<keyword evidence="2 4" id="KW-0863">Zinc-finger</keyword>
<dbReference type="SUPFAM" id="SSF57850">
    <property type="entry name" value="RING/U-box"/>
    <property type="match status" value="1"/>
</dbReference>
<feature type="region of interest" description="Disordered" evidence="5">
    <location>
        <begin position="98"/>
        <end position="211"/>
    </location>
</feature>
<dbReference type="SMART" id="SM00184">
    <property type="entry name" value="RING"/>
    <property type="match status" value="1"/>
</dbReference>
<dbReference type="InterPro" id="IPR044807">
    <property type="entry name" value="DRIP1-like"/>
</dbReference>
<feature type="compositionally biased region" description="Acidic residues" evidence="5">
    <location>
        <begin position="148"/>
        <end position="169"/>
    </location>
</feature>
<accession>D8TBA7</accession>
<evidence type="ECO:0000259" key="6">
    <source>
        <dbReference type="PROSITE" id="PS50089"/>
    </source>
</evidence>
<evidence type="ECO:0000256" key="2">
    <source>
        <dbReference type="ARBA" id="ARBA00022771"/>
    </source>
</evidence>